<dbReference type="EMBL" id="JAPQKH010000006">
    <property type="protein sequence ID" value="KAJ5093582.1"/>
    <property type="molecule type" value="Genomic_DNA"/>
</dbReference>
<organism evidence="2 3">
    <name type="scientific">Penicillium angulare</name>
    <dbReference type="NCBI Taxonomy" id="116970"/>
    <lineage>
        <taxon>Eukaryota</taxon>
        <taxon>Fungi</taxon>
        <taxon>Dikarya</taxon>
        <taxon>Ascomycota</taxon>
        <taxon>Pezizomycotina</taxon>
        <taxon>Eurotiomycetes</taxon>
        <taxon>Eurotiomycetidae</taxon>
        <taxon>Eurotiales</taxon>
        <taxon>Aspergillaceae</taxon>
        <taxon>Penicillium</taxon>
    </lineage>
</organism>
<evidence type="ECO:0000313" key="2">
    <source>
        <dbReference type="EMBL" id="KAJ5093582.1"/>
    </source>
</evidence>
<reference evidence="2" key="2">
    <citation type="journal article" date="2023" name="IMA Fungus">
        <title>Comparative genomic study of the Penicillium genus elucidates a diverse pangenome and 15 lateral gene transfer events.</title>
        <authorList>
            <person name="Petersen C."/>
            <person name="Sorensen T."/>
            <person name="Nielsen M.R."/>
            <person name="Sondergaard T.E."/>
            <person name="Sorensen J.L."/>
            <person name="Fitzpatrick D.A."/>
            <person name="Frisvad J.C."/>
            <person name="Nielsen K.L."/>
        </authorList>
    </citation>
    <scope>NUCLEOTIDE SEQUENCE</scope>
    <source>
        <strain evidence="2">IBT 30069</strain>
    </source>
</reference>
<feature type="compositionally biased region" description="Low complexity" evidence="1">
    <location>
        <begin position="252"/>
        <end position="281"/>
    </location>
</feature>
<dbReference type="AlphaFoldDB" id="A0A9W9F4W5"/>
<feature type="compositionally biased region" description="Polar residues" evidence="1">
    <location>
        <begin position="227"/>
        <end position="241"/>
    </location>
</feature>
<evidence type="ECO:0000313" key="3">
    <source>
        <dbReference type="Proteomes" id="UP001149165"/>
    </source>
</evidence>
<feature type="region of interest" description="Disordered" evidence="1">
    <location>
        <begin position="87"/>
        <end position="118"/>
    </location>
</feature>
<feature type="compositionally biased region" description="Polar residues" evidence="1">
    <location>
        <begin position="90"/>
        <end position="105"/>
    </location>
</feature>
<name>A0A9W9F4W5_9EURO</name>
<evidence type="ECO:0000256" key="1">
    <source>
        <dbReference type="SAM" id="MobiDB-lite"/>
    </source>
</evidence>
<reference evidence="2" key="1">
    <citation type="submission" date="2022-11" db="EMBL/GenBank/DDBJ databases">
        <authorList>
            <person name="Petersen C."/>
        </authorList>
    </citation>
    <scope>NUCLEOTIDE SEQUENCE</scope>
    <source>
        <strain evidence="2">IBT 30069</strain>
    </source>
</reference>
<dbReference type="Proteomes" id="UP001149165">
    <property type="component" value="Unassembled WGS sequence"/>
</dbReference>
<keyword evidence="3" id="KW-1185">Reference proteome</keyword>
<accession>A0A9W9F4W5</accession>
<gene>
    <name evidence="2" type="ORF">N7456_009443</name>
</gene>
<comment type="caution">
    <text evidence="2">The sequence shown here is derived from an EMBL/GenBank/DDBJ whole genome shotgun (WGS) entry which is preliminary data.</text>
</comment>
<feature type="compositionally biased region" description="Polar residues" evidence="1">
    <location>
        <begin position="50"/>
        <end position="67"/>
    </location>
</feature>
<sequence length="302" mass="32991">MTNYDYKCQSGVEDFDLSPSDRDFVLRLLDASGASLASNSEPESEPTSTRTGSFTSTPQPLTSQASSISPSLACHLLTGLEFRKRRQLPPINTQNYGPSGTQKNQGKPPVTQKDQFVSADSSTQSSTLILDLFDQIEDSWPSTSSLALPSPPTSSAYYSVTEEKEDSFCEFPSPGFRNLLSTSVETNLVHHSFAHSYEQLIDSHPVDWSRESSAPNFKGTSGKIESHQSACQTDQDASTSIAVPPPSSRTTLPAPLSPRAPSLQGSYPSSQSIKSQPQSRQTFTKKFKNRLSRMFGDRSVTF</sequence>
<feature type="region of interest" description="Disordered" evidence="1">
    <location>
        <begin position="33"/>
        <end position="67"/>
    </location>
</feature>
<proteinExistence type="predicted"/>
<dbReference type="OrthoDB" id="4349496at2759"/>
<feature type="region of interest" description="Disordered" evidence="1">
    <location>
        <begin position="210"/>
        <end position="282"/>
    </location>
</feature>
<protein>
    <submittedName>
        <fullName evidence="2">Uncharacterized protein</fullName>
    </submittedName>
</protein>